<sequence>MRKVRTAVVGLNMGLQHAYAYHAAEQAELTWVVDLEEEKAARVAKELGCRYTTDWSAIIEDIDAVSLCTPHHLHAPQALQAMAAGKHVLLEKPLATTKADSLRIIHAAEEHNVVFMMAYIVRYLPIVRRLKEIVEKKEFGEVFSAQCWIQAYLPPAPGTWISRRETLGGGVLFSHGCHYVDLLIWLLGHPTISAAVGTNLGTEWMEGEGTAHSIMKFESGAVAHLVTSWGMKYKESPALLHLHTPDALIAFDMRTIDVIDKQGKRTVFGPVDKIPEDRGTNAVFQVEHFLDCIIKGKTPETDGWESLKSHQAIWDMYSFEENHSQ</sequence>
<proteinExistence type="predicted"/>
<dbReference type="PANTHER" id="PTHR43377">
    <property type="entry name" value="BILIVERDIN REDUCTASE A"/>
    <property type="match status" value="1"/>
</dbReference>
<dbReference type="RefSeq" id="WP_379287177.1">
    <property type="nucleotide sequence ID" value="NZ_JBHTIU010000027.1"/>
</dbReference>
<evidence type="ECO:0000259" key="1">
    <source>
        <dbReference type="Pfam" id="PF01408"/>
    </source>
</evidence>
<evidence type="ECO:0000313" key="3">
    <source>
        <dbReference type="EMBL" id="MFD0868982.1"/>
    </source>
</evidence>
<dbReference type="Pfam" id="PF01408">
    <property type="entry name" value="GFO_IDH_MocA"/>
    <property type="match status" value="1"/>
</dbReference>
<dbReference type="EMBL" id="JBHTIU010000027">
    <property type="protein sequence ID" value="MFD0868982.1"/>
    <property type="molecule type" value="Genomic_DNA"/>
</dbReference>
<feature type="domain" description="GFO/IDH/MocA-like oxidoreductase" evidence="2">
    <location>
        <begin position="127"/>
        <end position="235"/>
    </location>
</feature>
<dbReference type="Proteomes" id="UP001597120">
    <property type="component" value="Unassembled WGS sequence"/>
</dbReference>
<feature type="domain" description="Gfo/Idh/MocA-like oxidoreductase N-terminal" evidence="1">
    <location>
        <begin position="5"/>
        <end position="119"/>
    </location>
</feature>
<organism evidence="3 4">
    <name type="scientific">Paenibacillus residui</name>
    <dbReference type="NCBI Taxonomy" id="629724"/>
    <lineage>
        <taxon>Bacteria</taxon>
        <taxon>Bacillati</taxon>
        <taxon>Bacillota</taxon>
        <taxon>Bacilli</taxon>
        <taxon>Bacillales</taxon>
        <taxon>Paenibacillaceae</taxon>
        <taxon>Paenibacillus</taxon>
    </lineage>
</organism>
<name>A0ABW3D944_9BACL</name>
<dbReference type="Gene3D" id="3.40.50.720">
    <property type="entry name" value="NAD(P)-binding Rossmann-like Domain"/>
    <property type="match status" value="1"/>
</dbReference>
<gene>
    <name evidence="3" type="ORF">ACFQ03_07455</name>
</gene>
<reference evidence="4" key="1">
    <citation type="journal article" date="2019" name="Int. J. Syst. Evol. Microbiol.">
        <title>The Global Catalogue of Microorganisms (GCM) 10K type strain sequencing project: providing services to taxonomists for standard genome sequencing and annotation.</title>
        <authorList>
            <consortium name="The Broad Institute Genomics Platform"/>
            <consortium name="The Broad Institute Genome Sequencing Center for Infectious Disease"/>
            <person name="Wu L."/>
            <person name="Ma J."/>
        </authorList>
    </citation>
    <scope>NUCLEOTIDE SEQUENCE [LARGE SCALE GENOMIC DNA]</scope>
    <source>
        <strain evidence="4">CCUG 57263</strain>
    </source>
</reference>
<dbReference type="InterPro" id="IPR036291">
    <property type="entry name" value="NAD(P)-bd_dom_sf"/>
</dbReference>
<evidence type="ECO:0000313" key="4">
    <source>
        <dbReference type="Proteomes" id="UP001597120"/>
    </source>
</evidence>
<dbReference type="InterPro" id="IPR051450">
    <property type="entry name" value="Gfo/Idh/MocA_Oxidoreductases"/>
</dbReference>
<dbReference type="SUPFAM" id="SSF55347">
    <property type="entry name" value="Glyceraldehyde-3-phosphate dehydrogenase-like, C-terminal domain"/>
    <property type="match status" value="1"/>
</dbReference>
<keyword evidence="4" id="KW-1185">Reference proteome</keyword>
<comment type="caution">
    <text evidence="3">The sequence shown here is derived from an EMBL/GenBank/DDBJ whole genome shotgun (WGS) entry which is preliminary data.</text>
</comment>
<evidence type="ECO:0000259" key="2">
    <source>
        <dbReference type="Pfam" id="PF22725"/>
    </source>
</evidence>
<dbReference type="PANTHER" id="PTHR43377:SF1">
    <property type="entry name" value="BILIVERDIN REDUCTASE A"/>
    <property type="match status" value="1"/>
</dbReference>
<dbReference type="Gene3D" id="3.30.360.10">
    <property type="entry name" value="Dihydrodipicolinate Reductase, domain 2"/>
    <property type="match status" value="1"/>
</dbReference>
<dbReference type="SUPFAM" id="SSF51735">
    <property type="entry name" value="NAD(P)-binding Rossmann-fold domains"/>
    <property type="match status" value="1"/>
</dbReference>
<accession>A0ABW3D944</accession>
<dbReference type="Pfam" id="PF22725">
    <property type="entry name" value="GFO_IDH_MocA_C3"/>
    <property type="match status" value="1"/>
</dbReference>
<dbReference type="InterPro" id="IPR000683">
    <property type="entry name" value="Gfo/Idh/MocA-like_OxRdtase_N"/>
</dbReference>
<protein>
    <submittedName>
        <fullName evidence="3">Gfo/Idh/MocA family protein</fullName>
    </submittedName>
</protein>
<dbReference type="InterPro" id="IPR055170">
    <property type="entry name" value="GFO_IDH_MocA-like_dom"/>
</dbReference>